<dbReference type="SUPFAM" id="SSF48613">
    <property type="entry name" value="Heme oxygenase-like"/>
    <property type="match status" value="1"/>
</dbReference>
<dbReference type="InterPro" id="IPR016084">
    <property type="entry name" value="Haem_Oase-like_multi-hlx"/>
</dbReference>
<dbReference type="GO" id="GO:0005829">
    <property type="term" value="C:cytosol"/>
    <property type="evidence" value="ECO:0007669"/>
    <property type="project" value="TreeGrafter"/>
</dbReference>
<dbReference type="GO" id="GO:0008972">
    <property type="term" value="F:phosphomethylpyrimidine kinase activity"/>
    <property type="evidence" value="ECO:0007669"/>
    <property type="project" value="InterPro"/>
</dbReference>
<organism evidence="3 4">
    <name type="scientific">Aspergillus carbonarius (strain ITEM 5010)</name>
    <dbReference type="NCBI Taxonomy" id="602072"/>
    <lineage>
        <taxon>Eukaryota</taxon>
        <taxon>Fungi</taxon>
        <taxon>Dikarya</taxon>
        <taxon>Ascomycota</taxon>
        <taxon>Pezizomycotina</taxon>
        <taxon>Eurotiomycetes</taxon>
        <taxon>Eurotiomycetidae</taxon>
        <taxon>Eurotiales</taxon>
        <taxon>Aspergillaceae</taxon>
        <taxon>Aspergillus</taxon>
        <taxon>Aspergillus subgen. Circumdati</taxon>
    </lineage>
</organism>
<dbReference type="NCBIfam" id="TIGR00097">
    <property type="entry name" value="HMP-P_kinase"/>
    <property type="match status" value="1"/>
</dbReference>
<dbReference type="NCBIfam" id="TIGR04306">
    <property type="entry name" value="salvage_TenA"/>
    <property type="match status" value="1"/>
</dbReference>
<evidence type="ECO:0008006" key="5">
    <source>
        <dbReference type="Google" id="ProtNLM"/>
    </source>
</evidence>
<dbReference type="AlphaFoldDB" id="A0A1R3RZ59"/>
<dbReference type="Gene3D" id="1.20.910.10">
    <property type="entry name" value="Heme oxygenase-like"/>
    <property type="match status" value="1"/>
</dbReference>
<feature type="domain" description="Thiaminase-2/PQQC" evidence="1">
    <location>
        <begin position="299"/>
        <end position="505"/>
    </location>
</feature>
<evidence type="ECO:0000259" key="2">
    <source>
        <dbReference type="Pfam" id="PF08543"/>
    </source>
</evidence>
<evidence type="ECO:0000313" key="3">
    <source>
        <dbReference type="EMBL" id="OOF99722.1"/>
    </source>
</evidence>
<gene>
    <name evidence="3" type="ORF">ASPCADRAFT_41073</name>
</gene>
<dbReference type="PANTHER" id="PTHR20858:SF17">
    <property type="entry name" value="HYDROXYMETHYLPYRIMIDINE_PHOSPHOMETHYLPYRIMIDINE KINASE THI20-RELATED"/>
    <property type="match status" value="1"/>
</dbReference>
<accession>A0A1R3RZ59</accession>
<dbReference type="GO" id="GO:0050334">
    <property type="term" value="F:thiaminase activity"/>
    <property type="evidence" value="ECO:0007669"/>
    <property type="project" value="InterPro"/>
</dbReference>
<dbReference type="InterPro" id="IPR004399">
    <property type="entry name" value="HMP/HMP-P_kinase_dom"/>
</dbReference>
<dbReference type="Pfam" id="PF03070">
    <property type="entry name" value="TENA_THI-4"/>
    <property type="match status" value="1"/>
</dbReference>
<proteinExistence type="predicted"/>
<evidence type="ECO:0000313" key="4">
    <source>
        <dbReference type="Proteomes" id="UP000188318"/>
    </source>
</evidence>
<dbReference type="VEuPathDB" id="FungiDB:ASPCADRAFT_41073"/>
<dbReference type="PANTHER" id="PTHR20858">
    <property type="entry name" value="PHOSPHOMETHYLPYRIMIDINE KINASE"/>
    <property type="match status" value="1"/>
</dbReference>
<keyword evidence="4" id="KW-1185">Reference proteome</keyword>
<dbReference type="Pfam" id="PF08543">
    <property type="entry name" value="Phos_pyr_kin"/>
    <property type="match status" value="1"/>
</dbReference>
<dbReference type="CDD" id="cd19367">
    <property type="entry name" value="TenA_C_ScTHI20-like"/>
    <property type="match status" value="1"/>
</dbReference>
<dbReference type="InterPro" id="IPR004305">
    <property type="entry name" value="Thiaminase-2/PQQC"/>
</dbReference>
<dbReference type="CDD" id="cd01169">
    <property type="entry name" value="HMPP_kinase"/>
    <property type="match status" value="1"/>
</dbReference>
<dbReference type="OMA" id="FWEMFPY"/>
<dbReference type="GO" id="GO:0008902">
    <property type="term" value="F:hydroxymethylpyrimidine kinase activity"/>
    <property type="evidence" value="ECO:0007669"/>
    <property type="project" value="TreeGrafter"/>
</dbReference>
<reference evidence="4" key="1">
    <citation type="journal article" date="2017" name="Genome Biol.">
        <title>Comparative genomics reveals high biological diversity and specific adaptations in the industrially and medically important fungal genus Aspergillus.</title>
        <authorList>
            <person name="de Vries R.P."/>
            <person name="Riley R."/>
            <person name="Wiebenga A."/>
            <person name="Aguilar-Osorio G."/>
            <person name="Amillis S."/>
            <person name="Uchima C.A."/>
            <person name="Anderluh G."/>
            <person name="Asadollahi M."/>
            <person name="Askin M."/>
            <person name="Barry K."/>
            <person name="Battaglia E."/>
            <person name="Bayram O."/>
            <person name="Benocci T."/>
            <person name="Braus-Stromeyer S.A."/>
            <person name="Caldana C."/>
            <person name="Canovas D."/>
            <person name="Cerqueira G.C."/>
            <person name="Chen F."/>
            <person name="Chen W."/>
            <person name="Choi C."/>
            <person name="Clum A."/>
            <person name="Dos Santos R.A."/>
            <person name="Damasio A.R."/>
            <person name="Diallinas G."/>
            <person name="Emri T."/>
            <person name="Fekete E."/>
            <person name="Flipphi M."/>
            <person name="Freyberg S."/>
            <person name="Gallo A."/>
            <person name="Gournas C."/>
            <person name="Habgood R."/>
            <person name="Hainaut M."/>
            <person name="Harispe M.L."/>
            <person name="Henrissat B."/>
            <person name="Hilden K.S."/>
            <person name="Hope R."/>
            <person name="Hossain A."/>
            <person name="Karabika E."/>
            <person name="Karaffa L."/>
            <person name="Karanyi Z."/>
            <person name="Krasevec N."/>
            <person name="Kuo A."/>
            <person name="Kusch H."/>
            <person name="LaButti K."/>
            <person name="Lagendijk E.L."/>
            <person name="Lapidus A."/>
            <person name="Levasseur A."/>
            <person name="Lindquist E."/>
            <person name="Lipzen A."/>
            <person name="Logrieco A.F."/>
            <person name="MacCabe A."/>
            <person name="Maekelae M.R."/>
            <person name="Malavazi I."/>
            <person name="Melin P."/>
            <person name="Meyer V."/>
            <person name="Mielnichuk N."/>
            <person name="Miskei M."/>
            <person name="Molnar A.P."/>
            <person name="Mule G."/>
            <person name="Ngan C.Y."/>
            <person name="Orejas M."/>
            <person name="Orosz E."/>
            <person name="Ouedraogo J.P."/>
            <person name="Overkamp K.M."/>
            <person name="Park H.-S."/>
            <person name="Perrone G."/>
            <person name="Piumi F."/>
            <person name="Punt P.J."/>
            <person name="Ram A.F."/>
            <person name="Ramon A."/>
            <person name="Rauscher S."/>
            <person name="Record E."/>
            <person name="Riano-Pachon D.M."/>
            <person name="Robert V."/>
            <person name="Roehrig J."/>
            <person name="Ruller R."/>
            <person name="Salamov A."/>
            <person name="Salih N.S."/>
            <person name="Samson R.A."/>
            <person name="Sandor E."/>
            <person name="Sanguinetti M."/>
            <person name="Schuetze T."/>
            <person name="Sepcic K."/>
            <person name="Shelest E."/>
            <person name="Sherlock G."/>
            <person name="Sophianopoulou V."/>
            <person name="Squina F.M."/>
            <person name="Sun H."/>
            <person name="Susca A."/>
            <person name="Todd R.B."/>
            <person name="Tsang A."/>
            <person name="Unkles S.E."/>
            <person name="van de Wiele N."/>
            <person name="van Rossen-Uffink D."/>
            <person name="Oliveira J.V."/>
            <person name="Vesth T.C."/>
            <person name="Visser J."/>
            <person name="Yu J.-H."/>
            <person name="Zhou M."/>
            <person name="Andersen M.R."/>
            <person name="Archer D.B."/>
            <person name="Baker S.E."/>
            <person name="Benoit I."/>
            <person name="Brakhage A.A."/>
            <person name="Braus G.H."/>
            <person name="Fischer R."/>
            <person name="Frisvad J.C."/>
            <person name="Goldman G.H."/>
            <person name="Houbraken J."/>
            <person name="Oakley B."/>
            <person name="Pocsi I."/>
            <person name="Scazzocchio C."/>
            <person name="Seiboth B."/>
            <person name="vanKuyk P.A."/>
            <person name="Wortman J."/>
            <person name="Dyer P.S."/>
            <person name="Grigoriev I.V."/>
        </authorList>
    </citation>
    <scope>NUCLEOTIDE SEQUENCE [LARGE SCALE GENOMIC DNA]</scope>
    <source>
        <strain evidence="4">ITEM 5010</strain>
    </source>
</reference>
<dbReference type="Proteomes" id="UP000188318">
    <property type="component" value="Unassembled WGS sequence"/>
</dbReference>
<dbReference type="InterPro" id="IPR027574">
    <property type="entry name" value="Thiaminase_II"/>
</dbReference>
<dbReference type="FunFam" id="3.40.1190.20:FF:000034">
    <property type="entry name" value="Putative hydroxymethylpyrimidine/ phosphomethylpyrimidine kinase 2"/>
    <property type="match status" value="1"/>
</dbReference>
<dbReference type="OrthoDB" id="10028886at2759"/>
<evidence type="ECO:0000259" key="1">
    <source>
        <dbReference type="Pfam" id="PF03070"/>
    </source>
</evidence>
<dbReference type="STRING" id="602072.A0A1R3RZ59"/>
<dbReference type="SUPFAM" id="SSF53613">
    <property type="entry name" value="Ribokinase-like"/>
    <property type="match status" value="1"/>
</dbReference>
<feature type="domain" description="Pyridoxamine kinase/Phosphomethylpyrimidine kinase" evidence="2">
    <location>
        <begin position="13"/>
        <end position="276"/>
    </location>
</feature>
<protein>
    <recommendedName>
        <fullName evidence="5">Pyridoxamine kinase/Phosphomethylpyrimidine kinase domain-containing protein</fullName>
    </recommendedName>
</protein>
<dbReference type="EMBL" id="KV907494">
    <property type="protein sequence ID" value="OOF99722.1"/>
    <property type="molecule type" value="Genomic_DNA"/>
</dbReference>
<dbReference type="FunFam" id="1.20.910.10:FF:000003">
    <property type="entry name" value="Hydroxymethylpyrimidine/phosphomethylpyrimidine kinase THI20"/>
    <property type="match status" value="1"/>
</dbReference>
<dbReference type="InterPro" id="IPR013749">
    <property type="entry name" value="PM/HMP-P_kinase-1"/>
</dbReference>
<name>A0A1R3RZ59_ASPC5</name>
<dbReference type="InterPro" id="IPR029056">
    <property type="entry name" value="Ribokinase-like"/>
</dbReference>
<sequence>MSVARVLVIAGSDSSGGAGLEADQRVLAAHGCYALTATTGLTAQNTLGVQDIFIIPAEFVKKQINAGLEDVGADVVKLGMLSSAETIDVIAEALAVHQVPAVVLDPVMVSTSGSRLLPEAAIQSLRTKLLPLTTILTPNIPEAVLLLKDAGIDVPEPTDLPGIIQLAKQVCSMGPKGVLLKGGHLPLTSDNRTTQNQDYASKVIDVLYDGREVTLFETDYLVSKNTHGTGCSLASAISANLAHGKDLRRAVHSAVRFVEAGIKTSIDLGKGSGPINHFHSFYSLPFAAGHFVEYALDRPDVQSAWKRFTEHDFVKRMGDGTLPEERFKSYLVQDYLYLIQFARSNALASYKAGNMESIAASAKIVLHIQRETALHLDYCASFGLSKEQMESTPETIACTAYGRYILDVGQSEDWLALQVALAPCLLGYGAIAQRLYTDKESVREGNRYWKWIENYVAEDYTEAVRLGSELLETQMRRVSPSRMEELIKIFIRATELEISFWDMGMGGKHL</sequence>
<dbReference type="Gene3D" id="3.40.1190.20">
    <property type="match status" value="1"/>
</dbReference>
<dbReference type="GO" id="GO:0009228">
    <property type="term" value="P:thiamine biosynthetic process"/>
    <property type="evidence" value="ECO:0007669"/>
    <property type="project" value="InterPro"/>
</dbReference>